<sequence length="870" mass="97389">MTSPRSNIDWAAVGAIAAVIGAVIAVIGIIERIDFTAVTVSIGIVLLVTIVWGVVHWWRQNPPTIFISYADEDKENLASLRERLDRFGRNRRIALRYRADSSDPTAWQAEAEGALERSRAAIVLFSRAYIDMSDPRDSVTQRECLLIHQQWSKGKLKVFPRMISPVREKDTPGWAQWLWSADIYPTGDMNYIGKNIKEVIRGAFLVRIISVALALILMIVSLFGALAWFRDGSEITLPSFGIFARNQHDVTLFLDKQRAAHAKVRLLGVGATSKEFSTDQEGHVRLTGLNPKQEKQRISIDIDDPKDYLPTIRTIDPGEGSHTRIELSRNDLRPVPASVPIPGGRLHRGARDSVRDEKGVWKEEESLTTRLLRRIYNQKIGIDAATRGGGPIIGAVDLEAAFDLIGTPPRRVPLDAFDIDEYEVTNKDYCEFLGLKKPKGTDPDDYCAFQDTPKNNEQKPSVWSAKLPNGIDAKQANQPVVGVSFYGADAYCRSQGKRLPTEDEWEAAARGGKGWPYPWGERFDEAFYRKNNGDGKGPRSVKDLLAPRENAPKGMATNAGEWTSTDHPDGGKVIKGSAWTQNDGEVYALAFVRHPGKSLDRGGIETGFRCARGAKGATPKGMIRIPGGEYGLGGDDSPMIKLIRRLREKYANAVEIVLREPRVTEPIDAFSMDGYEVTNRHYKAFLGHIEETKDRWMDHLDQPQGKDHKSDYLDKPQYKADNQPVVGVDWYDAHAFCRWVGRRLPTTEEWEYAARWNRENPYSLYPWGNEFDKDRDVFGESPLFWPVAVDAPPGEAAQVAHLAGNVQEWTSEIVETKNGEPYQRIKGGNWKESGLPKALVFDRPTSAAREYRGNETGFRCAADSDAKAGR</sequence>
<dbReference type="Gene3D" id="3.40.50.10140">
    <property type="entry name" value="Toll/interleukin-1 receptor homology (TIR) domain"/>
    <property type="match status" value="1"/>
</dbReference>
<dbReference type="AlphaFoldDB" id="A0A450U7Z0"/>
<dbReference type="EMBL" id="CAADFI010000007">
    <property type="protein sequence ID" value="VFJ89995.1"/>
    <property type="molecule type" value="Genomic_DNA"/>
</dbReference>
<keyword evidence="2" id="KW-0472">Membrane</keyword>
<proteinExistence type="predicted"/>
<feature type="transmembrane region" description="Helical" evidence="2">
    <location>
        <begin position="204"/>
        <end position="229"/>
    </location>
</feature>
<dbReference type="GO" id="GO:0007165">
    <property type="term" value="P:signal transduction"/>
    <property type="evidence" value="ECO:0007669"/>
    <property type="project" value="InterPro"/>
</dbReference>
<dbReference type="Gene3D" id="3.90.1580.10">
    <property type="entry name" value="paralog of FGE (formylglycine-generating enzyme)"/>
    <property type="match status" value="2"/>
</dbReference>
<feature type="domain" description="Sulfatase-modifying factor enzyme-like" evidence="3">
    <location>
        <begin position="405"/>
        <end position="612"/>
    </location>
</feature>
<evidence type="ECO:0000313" key="7">
    <source>
        <dbReference type="EMBL" id="VFJ96375.1"/>
    </source>
</evidence>
<feature type="domain" description="Sulfatase-modifying factor enzyme-like" evidence="3">
    <location>
        <begin position="620"/>
        <end position="861"/>
    </location>
</feature>
<dbReference type="EMBL" id="CAADFG010000006">
    <property type="protein sequence ID" value="VFJ88026.1"/>
    <property type="molecule type" value="Genomic_DNA"/>
</dbReference>
<dbReference type="InterPro" id="IPR005532">
    <property type="entry name" value="SUMF_dom"/>
</dbReference>
<dbReference type="Pfam" id="PF13676">
    <property type="entry name" value="TIR_2"/>
    <property type="match status" value="1"/>
</dbReference>
<dbReference type="SUPFAM" id="SSF52200">
    <property type="entry name" value="Toll/Interleukin receptor TIR domain"/>
    <property type="match status" value="1"/>
</dbReference>
<keyword evidence="2" id="KW-0812">Transmembrane</keyword>
<accession>A0A450U7Z0</accession>
<dbReference type="EMBL" id="CAADFJ010000006">
    <property type="protein sequence ID" value="VFJ96375.1"/>
    <property type="molecule type" value="Genomic_DNA"/>
</dbReference>
<protein>
    <submittedName>
        <fullName evidence="5">Formylglycine-generating enzyme, required for sulfatase activity, contains SUMF1/FGE domain</fullName>
    </submittedName>
</protein>
<evidence type="ECO:0000256" key="1">
    <source>
        <dbReference type="SAM" id="MobiDB-lite"/>
    </source>
</evidence>
<dbReference type="InterPro" id="IPR035897">
    <property type="entry name" value="Toll_tir_struct_dom_sf"/>
</dbReference>
<evidence type="ECO:0000256" key="2">
    <source>
        <dbReference type="SAM" id="Phobius"/>
    </source>
</evidence>
<dbReference type="InterPro" id="IPR042095">
    <property type="entry name" value="SUMF_sf"/>
</dbReference>
<evidence type="ECO:0000313" key="6">
    <source>
        <dbReference type="EMBL" id="VFJ89995.1"/>
    </source>
</evidence>
<dbReference type="SUPFAM" id="SSF56436">
    <property type="entry name" value="C-type lectin-like"/>
    <property type="match status" value="2"/>
</dbReference>
<gene>
    <name evidence="5" type="ORF">BECKH772A_GA0070896_1000625</name>
    <name evidence="6" type="ORF">BECKH772B_GA0070898_1000725</name>
    <name evidence="7" type="ORF">BECKH772C_GA0070978_1000625</name>
</gene>
<dbReference type="InterPro" id="IPR000157">
    <property type="entry name" value="TIR_dom"/>
</dbReference>
<evidence type="ECO:0000259" key="4">
    <source>
        <dbReference type="Pfam" id="PF13676"/>
    </source>
</evidence>
<evidence type="ECO:0000313" key="5">
    <source>
        <dbReference type="EMBL" id="VFJ88026.1"/>
    </source>
</evidence>
<reference evidence="5" key="1">
    <citation type="submission" date="2019-02" db="EMBL/GenBank/DDBJ databases">
        <authorList>
            <person name="Gruber-Vodicka R. H."/>
            <person name="Seah K. B. B."/>
        </authorList>
    </citation>
    <scope>NUCLEOTIDE SEQUENCE</scope>
    <source>
        <strain evidence="7">BECK_SA2B12</strain>
        <strain evidence="5">BECK_SA2B15</strain>
        <strain evidence="6">BECK_SA2B20</strain>
    </source>
</reference>
<feature type="transmembrane region" description="Helical" evidence="2">
    <location>
        <begin position="12"/>
        <end position="30"/>
    </location>
</feature>
<dbReference type="Pfam" id="PF03781">
    <property type="entry name" value="FGE-sulfatase"/>
    <property type="match status" value="2"/>
</dbReference>
<evidence type="ECO:0000259" key="3">
    <source>
        <dbReference type="Pfam" id="PF03781"/>
    </source>
</evidence>
<feature type="transmembrane region" description="Helical" evidence="2">
    <location>
        <begin position="36"/>
        <end position="58"/>
    </location>
</feature>
<dbReference type="PANTHER" id="PTHR23150:SF19">
    <property type="entry name" value="FORMYLGLYCINE-GENERATING ENZYME"/>
    <property type="match status" value="1"/>
</dbReference>
<keyword evidence="2" id="KW-1133">Transmembrane helix</keyword>
<dbReference type="InterPro" id="IPR016187">
    <property type="entry name" value="CTDL_fold"/>
</dbReference>
<name>A0A450U7Z0_9GAMM</name>
<feature type="domain" description="TIR" evidence="4">
    <location>
        <begin position="65"/>
        <end position="169"/>
    </location>
</feature>
<dbReference type="GO" id="GO:0120147">
    <property type="term" value="F:formylglycine-generating oxidase activity"/>
    <property type="evidence" value="ECO:0007669"/>
    <property type="project" value="TreeGrafter"/>
</dbReference>
<dbReference type="InterPro" id="IPR051043">
    <property type="entry name" value="Sulfatase_Mod_Factor_Kinase"/>
</dbReference>
<organism evidence="5">
    <name type="scientific">Candidatus Kentrum eta</name>
    <dbReference type="NCBI Taxonomy" id="2126337"/>
    <lineage>
        <taxon>Bacteria</taxon>
        <taxon>Pseudomonadati</taxon>
        <taxon>Pseudomonadota</taxon>
        <taxon>Gammaproteobacteria</taxon>
        <taxon>Candidatus Kentrum</taxon>
    </lineage>
</organism>
<dbReference type="PANTHER" id="PTHR23150">
    <property type="entry name" value="SULFATASE MODIFYING FACTOR 1, 2"/>
    <property type="match status" value="1"/>
</dbReference>
<feature type="region of interest" description="Disordered" evidence="1">
    <location>
        <begin position="551"/>
        <end position="570"/>
    </location>
</feature>